<dbReference type="Pfam" id="PF01794">
    <property type="entry name" value="Ferric_reduct"/>
    <property type="match status" value="1"/>
</dbReference>
<evidence type="ECO:0000313" key="12">
    <source>
        <dbReference type="EMBL" id="OBA24607.1"/>
    </source>
</evidence>
<feature type="transmembrane region" description="Helical" evidence="10">
    <location>
        <begin position="70"/>
        <end position="89"/>
    </location>
</feature>
<gene>
    <name evidence="12" type="ORF">HANVADRAFT_54379</name>
</gene>
<dbReference type="OrthoDB" id="10006946at2759"/>
<evidence type="ECO:0000256" key="9">
    <source>
        <dbReference type="ARBA" id="ARBA00023136"/>
    </source>
</evidence>
<keyword evidence="2" id="KW-0285">Flavoprotein</keyword>
<dbReference type="GO" id="GO:0000293">
    <property type="term" value="F:ferric-chelate reductase activity"/>
    <property type="evidence" value="ECO:0007669"/>
    <property type="project" value="TreeGrafter"/>
</dbReference>
<dbReference type="GO" id="GO:0033215">
    <property type="term" value="P:reductive iron assimilation"/>
    <property type="evidence" value="ECO:0007669"/>
    <property type="project" value="TreeGrafter"/>
</dbReference>
<dbReference type="SFLD" id="SFLDG01168">
    <property type="entry name" value="Ferric_reductase_subgroup_(FRE"/>
    <property type="match status" value="1"/>
</dbReference>
<dbReference type="PANTHER" id="PTHR11972">
    <property type="entry name" value="NADPH OXIDASE"/>
    <property type="match status" value="1"/>
</dbReference>
<protein>
    <recommendedName>
        <fullName evidence="11">Ferric oxidoreductase domain-containing protein</fullName>
    </recommendedName>
</protein>
<evidence type="ECO:0000256" key="5">
    <source>
        <dbReference type="ARBA" id="ARBA00022982"/>
    </source>
</evidence>
<keyword evidence="5" id="KW-0249">Electron transport</keyword>
<evidence type="ECO:0000256" key="10">
    <source>
        <dbReference type="SAM" id="Phobius"/>
    </source>
</evidence>
<evidence type="ECO:0000256" key="4">
    <source>
        <dbReference type="ARBA" id="ARBA00022827"/>
    </source>
</evidence>
<name>A0A1B7T7B2_9ASCO</name>
<feature type="transmembrane region" description="Helical" evidence="10">
    <location>
        <begin position="143"/>
        <end position="160"/>
    </location>
</feature>
<dbReference type="SFLD" id="SFLDF00463">
    <property type="entry name" value="AIM14"/>
    <property type="match status" value="1"/>
</dbReference>
<dbReference type="GO" id="GO:0005886">
    <property type="term" value="C:plasma membrane"/>
    <property type="evidence" value="ECO:0007669"/>
    <property type="project" value="TreeGrafter"/>
</dbReference>
<dbReference type="AlphaFoldDB" id="A0A1B7T7B2"/>
<dbReference type="EMBL" id="LXPE01000546">
    <property type="protein sequence ID" value="OBA24607.1"/>
    <property type="molecule type" value="Genomic_DNA"/>
</dbReference>
<feature type="non-terminal residue" evidence="12">
    <location>
        <position position="556"/>
    </location>
</feature>
<feature type="transmembrane region" description="Helical" evidence="10">
    <location>
        <begin position="27"/>
        <end position="50"/>
    </location>
</feature>
<dbReference type="Proteomes" id="UP000092321">
    <property type="component" value="Unassembled WGS sequence"/>
</dbReference>
<comment type="caution">
    <text evidence="12">The sequence shown here is derived from an EMBL/GenBank/DDBJ whole genome shotgun (WGS) entry which is preliminary data.</text>
</comment>
<feature type="transmembrane region" description="Helical" evidence="10">
    <location>
        <begin position="201"/>
        <end position="219"/>
    </location>
</feature>
<evidence type="ECO:0000259" key="11">
    <source>
        <dbReference type="Pfam" id="PF01794"/>
    </source>
</evidence>
<sequence>MIKLPDFNHDVGWVPSYYIRISSARWLLAYTCIVLLIYIYVPKISISYAFHKPSVNNRDHQQRKRKLVSINNIVLVIAIFMGFLYHSFLSHIRSLDLILITKRLGRNCMSLYVPLLFLTMRPSPLPNVLYLNLVPIHKWLGRLLILQALLHTILYTCLYYKREVLWKLKKLANLYGIFSMIGFIIIAALSRSKIRRKDYRIFYISHYAMTWMTVIMLQYHARPRATYYTFANLSILLFQIAYRLNMTRVIRFDDVEEISPSFKRVRIPTKLLAKKAISPGCHLRINNKHDNFFKNIFFNLLVPLQHPYTIESLPSDDQCALIIKNGRFPVVKGKNYYVTGAFEPRLPFFNNSIFSNDDSKRQNAMPRAISSLFGNKDKKVIIVTGGSAVSFGLPILQILNAENYKCKMYWITRDLTDLNLIKKNYQNLEIFVTKTTSEEENIIIDNNSFNSSIDLEQNGSSPESEPLLLDTCTPNSKRLTLNRIPSNIYSASANEFSKDGEFSSVLYKNYDAGNDSTDEIDFTKASTDDLKHKKSQFLQGDNFRKPSTLIDLSHRH</sequence>
<evidence type="ECO:0000256" key="2">
    <source>
        <dbReference type="ARBA" id="ARBA00022630"/>
    </source>
</evidence>
<evidence type="ECO:0000256" key="6">
    <source>
        <dbReference type="ARBA" id="ARBA00022989"/>
    </source>
</evidence>
<organism evidence="12 13">
    <name type="scientific">Hanseniaspora valbyensis NRRL Y-1626</name>
    <dbReference type="NCBI Taxonomy" id="766949"/>
    <lineage>
        <taxon>Eukaryota</taxon>
        <taxon>Fungi</taxon>
        <taxon>Dikarya</taxon>
        <taxon>Ascomycota</taxon>
        <taxon>Saccharomycotina</taxon>
        <taxon>Saccharomycetes</taxon>
        <taxon>Saccharomycodales</taxon>
        <taxon>Saccharomycodaceae</taxon>
        <taxon>Hanseniaspora</taxon>
    </lineage>
</organism>
<keyword evidence="9 10" id="KW-0472">Membrane</keyword>
<reference evidence="13" key="1">
    <citation type="journal article" date="2016" name="Proc. Natl. Acad. Sci. U.S.A.">
        <title>Comparative genomics of biotechnologically important yeasts.</title>
        <authorList>
            <person name="Riley R."/>
            <person name="Haridas S."/>
            <person name="Wolfe K.H."/>
            <person name="Lopes M.R."/>
            <person name="Hittinger C.T."/>
            <person name="Goeker M."/>
            <person name="Salamov A.A."/>
            <person name="Wisecaver J.H."/>
            <person name="Long T.M."/>
            <person name="Calvey C.H."/>
            <person name="Aerts A.L."/>
            <person name="Barry K.W."/>
            <person name="Choi C."/>
            <person name="Clum A."/>
            <person name="Coughlan A.Y."/>
            <person name="Deshpande S."/>
            <person name="Douglass A.P."/>
            <person name="Hanson S.J."/>
            <person name="Klenk H.-P."/>
            <person name="LaButti K.M."/>
            <person name="Lapidus A."/>
            <person name="Lindquist E.A."/>
            <person name="Lipzen A.M."/>
            <person name="Meier-Kolthoff J.P."/>
            <person name="Ohm R.A."/>
            <person name="Otillar R.P."/>
            <person name="Pangilinan J.L."/>
            <person name="Peng Y."/>
            <person name="Rokas A."/>
            <person name="Rosa C.A."/>
            <person name="Scheuner C."/>
            <person name="Sibirny A.A."/>
            <person name="Slot J.C."/>
            <person name="Stielow J.B."/>
            <person name="Sun H."/>
            <person name="Kurtzman C.P."/>
            <person name="Blackwell M."/>
            <person name="Grigoriev I.V."/>
            <person name="Jeffries T.W."/>
        </authorList>
    </citation>
    <scope>NUCLEOTIDE SEQUENCE [LARGE SCALE GENOMIC DNA]</scope>
    <source>
        <strain evidence="13">NRRL Y-1626</strain>
    </source>
</reference>
<evidence type="ECO:0000313" key="13">
    <source>
        <dbReference type="Proteomes" id="UP000092321"/>
    </source>
</evidence>
<dbReference type="PANTHER" id="PTHR11972:SF178">
    <property type="entry name" value="FERRIC REDUCTASE TRANSMEMBRANE COMPONENT 8-RELATED"/>
    <property type="match status" value="1"/>
</dbReference>
<dbReference type="SFLD" id="SFLDS00052">
    <property type="entry name" value="Ferric_Reductase_Domain"/>
    <property type="match status" value="1"/>
</dbReference>
<evidence type="ECO:0000256" key="3">
    <source>
        <dbReference type="ARBA" id="ARBA00022692"/>
    </source>
</evidence>
<keyword evidence="6 10" id="KW-1133">Transmembrane helix</keyword>
<feature type="transmembrane region" description="Helical" evidence="10">
    <location>
        <begin position="225"/>
        <end position="242"/>
    </location>
</feature>
<dbReference type="InterPro" id="IPR013130">
    <property type="entry name" value="Fe3_Rdtase_TM_dom"/>
</dbReference>
<keyword evidence="8" id="KW-0813">Transport</keyword>
<keyword evidence="7" id="KW-0560">Oxidoreductase</keyword>
<comment type="subcellular location">
    <subcellularLocation>
        <location evidence="1">Membrane</location>
        <topology evidence="1">Multi-pass membrane protein</topology>
    </subcellularLocation>
</comment>
<accession>A0A1B7T7B2</accession>
<dbReference type="InterPro" id="IPR050369">
    <property type="entry name" value="RBOH/FRE"/>
</dbReference>
<feature type="domain" description="Ferric oxidoreductase" evidence="11">
    <location>
        <begin position="105"/>
        <end position="216"/>
    </location>
</feature>
<keyword evidence="3 10" id="KW-0812">Transmembrane</keyword>
<evidence type="ECO:0000256" key="8">
    <source>
        <dbReference type="ARBA" id="ARBA00023065"/>
    </source>
</evidence>
<keyword evidence="4" id="KW-0274">FAD</keyword>
<feature type="transmembrane region" description="Helical" evidence="10">
    <location>
        <begin position="172"/>
        <end position="189"/>
    </location>
</feature>
<keyword evidence="13" id="KW-1185">Reference proteome</keyword>
<proteinExistence type="predicted"/>
<evidence type="ECO:0000256" key="1">
    <source>
        <dbReference type="ARBA" id="ARBA00004141"/>
    </source>
</evidence>
<evidence type="ECO:0000256" key="7">
    <source>
        <dbReference type="ARBA" id="ARBA00023002"/>
    </source>
</evidence>
<keyword evidence="8" id="KW-0406">Ion transport</keyword>